<sequence>MSSLLDPAPAVDPGELRRALESANVPCLLGVLFQLTGDRRWLGEPYRVARTVGFEDLDDGGLPAERAAEVRAAAADAVTAWSAGTPAVHPEPGPAELVELMSAVMGEPIPETYAPLAAEQLGFTPFVPEDVSSRLPTGFSVVVVGAGFSGLAAAVHLERAGIPFRVLERNDRPGGTWFENRYPGARVDIPSNLYSYSFFPRDWSENFARRDEIVGYIDDLIDHFELAPHLEYGVAVEHAEWDAAANEWVVTTATETIRCTALITAAGLHRTPNIPDFTGLADFTGEVVHSARWPEGTEVAGKRVAVVGAGASAMQLVCAVADEAERLVVLQREPHWIAPNEHYFLPQPEARHQLFRQVPFYRAWFRFRLYWLYTERTYAALRVDPKAAAKGKRVSSLNDAFRGFFTRYLETQLGDRADLIAKATPEHPPFGKRLLLDNGWFATLRRPHVSLVTDGIDHLTERALVTPSGETHEIDTLVLCTGFQQQRFLHPLRLRGRDGLELRESWGDDDGRAYLGITAPHFPNLFFLYGPNTNPPGGSYLVTAEAQVRYVVELLTRMVRDDLAAVEVRPEVYERYNAELDAANAAMVYAQDGVRNYYRNSSGRVVTNSPWAVPDYFARTAHPDLTDFHLTEGHRHG</sequence>
<proteinExistence type="predicted"/>
<organism evidence="1 2">
    <name type="scientific">Nocardia jiangsuensis</name>
    <dbReference type="NCBI Taxonomy" id="1691563"/>
    <lineage>
        <taxon>Bacteria</taxon>
        <taxon>Bacillati</taxon>
        <taxon>Actinomycetota</taxon>
        <taxon>Actinomycetes</taxon>
        <taxon>Mycobacteriales</taxon>
        <taxon>Nocardiaceae</taxon>
        <taxon>Nocardia</taxon>
    </lineage>
</organism>
<gene>
    <name evidence="1" type="ORF">ACFO0B_02175</name>
</gene>
<dbReference type="PRINTS" id="PR00469">
    <property type="entry name" value="PNDRDTASEII"/>
</dbReference>
<dbReference type="InterPro" id="IPR051209">
    <property type="entry name" value="FAD-bind_Monooxygenase_sf"/>
</dbReference>
<protein>
    <submittedName>
        <fullName evidence="1">Flavin-containing monooxygenase</fullName>
        <ecNumber evidence="1">1.14.13.-</ecNumber>
    </submittedName>
</protein>
<dbReference type="Proteomes" id="UP001595696">
    <property type="component" value="Unassembled WGS sequence"/>
</dbReference>
<reference evidence="2" key="1">
    <citation type="journal article" date="2019" name="Int. J. Syst. Evol. Microbiol.">
        <title>The Global Catalogue of Microorganisms (GCM) 10K type strain sequencing project: providing services to taxonomists for standard genome sequencing and annotation.</title>
        <authorList>
            <consortium name="The Broad Institute Genomics Platform"/>
            <consortium name="The Broad Institute Genome Sequencing Center for Infectious Disease"/>
            <person name="Wu L."/>
            <person name="Ma J."/>
        </authorList>
    </citation>
    <scope>NUCLEOTIDE SEQUENCE [LARGE SCALE GENOMIC DNA]</scope>
    <source>
        <strain evidence="2">CGMCC 4.7330</strain>
    </source>
</reference>
<dbReference type="PANTHER" id="PTHR42877">
    <property type="entry name" value="L-ORNITHINE N(5)-MONOOXYGENASE-RELATED"/>
    <property type="match status" value="1"/>
</dbReference>
<dbReference type="SUPFAM" id="SSF51905">
    <property type="entry name" value="FAD/NAD(P)-binding domain"/>
    <property type="match status" value="1"/>
</dbReference>
<keyword evidence="1" id="KW-0560">Oxidoreductase</keyword>
<name>A0ABV8DL70_9NOCA</name>
<dbReference type="PRINTS" id="PR00368">
    <property type="entry name" value="FADPNR"/>
</dbReference>
<dbReference type="InterPro" id="IPR036188">
    <property type="entry name" value="FAD/NAD-bd_sf"/>
</dbReference>
<accession>A0ABV8DL70</accession>
<comment type="caution">
    <text evidence="1">The sequence shown here is derived from an EMBL/GenBank/DDBJ whole genome shotgun (WGS) entry which is preliminary data.</text>
</comment>
<dbReference type="EMBL" id="JBHSAX010000003">
    <property type="protein sequence ID" value="MFC3960792.1"/>
    <property type="molecule type" value="Genomic_DNA"/>
</dbReference>
<dbReference type="GO" id="GO:0004497">
    <property type="term" value="F:monooxygenase activity"/>
    <property type="evidence" value="ECO:0007669"/>
    <property type="project" value="UniProtKB-KW"/>
</dbReference>
<keyword evidence="2" id="KW-1185">Reference proteome</keyword>
<dbReference type="EC" id="1.14.13.-" evidence="1"/>
<evidence type="ECO:0000313" key="1">
    <source>
        <dbReference type="EMBL" id="MFC3960792.1"/>
    </source>
</evidence>
<dbReference type="RefSeq" id="WP_378610564.1">
    <property type="nucleotide sequence ID" value="NZ_JBHSAX010000003.1"/>
</dbReference>
<dbReference type="Gene3D" id="3.50.50.60">
    <property type="entry name" value="FAD/NAD(P)-binding domain"/>
    <property type="match status" value="2"/>
</dbReference>
<keyword evidence="1" id="KW-0503">Monooxygenase</keyword>
<dbReference type="Pfam" id="PF13738">
    <property type="entry name" value="Pyr_redox_3"/>
    <property type="match status" value="1"/>
</dbReference>
<dbReference type="PANTHER" id="PTHR42877:SF4">
    <property type="entry name" value="FAD_NAD(P)-BINDING DOMAIN-CONTAINING PROTEIN-RELATED"/>
    <property type="match status" value="1"/>
</dbReference>
<evidence type="ECO:0000313" key="2">
    <source>
        <dbReference type="Proteomes" id="UP001595696"/>
    </source>
</evidence>